<proteinExistence type="predicted"/>
<dbReference type="NCBIfam" id="NF047398">
    <property type="entry name" value="AAA_KGGVGR"/>
    <property type="match status" value="1"/>
</dbReference>
<protein>
    <submittedName>
        <fullName evidence="4">ParA family protein</fullName>
    </submittedName>
</protein>
<dbReference type="Pfam" id="PF13614">
    <property type="entry name" value="AAA_31"/>
    <property type="match status" value="1"/>
</dbReference>
<evidence type="ECO:0000256" key="2">
    <source>
        <dbReference type="ARBA" id="ARBA00022840"/>
    </source>
</evidence>
<accession>A0A7C3ZHB2</accession>
<reference evidence="4" key="1">
    <citation type="journal article" date="2020" name="mSystems">
        <title>Genome- and Community-Level Interaction Insights into Carbon Utilization and Element Cycling Functions of Hydrothermarchaeota in Hydrothermal Sediment.</title>
        <authorList>
            <person name="Zhou Z."/>
            <person name="Liu Y."/>
            <person name="Xu W."/>
            <person name="Pan J."/>
            <person name="Luo Z.H."/>
            <person name="Li M."/>
        </authorList>
    </citation>
    <scope>NUCLEOTIDE SEQUENCE [LARGE SCALE GENOMIC DNA]</scope>
    <source>
        <strain evidence="4">SpSt-374</strain>
    </source>
</reference>
<sequence>MIPSDIRLYTWVDVEEVLLRLEENWPEWLVWASGYWDSLTLGIRAGTQEAAKNWLEDLYNPRWRNESAEGMVGGVIILESINLENPRTLPVVLEETEEEPPKARLIPSLSRPSVLWQQTENQELPPILPSNLPPIVAFHSFKGGVGRTTHALALAQAMIGEKQKVLLVDADMEAPGISWVFERRLPSPLVCFADLLAVAHGDGSPTAENAVKLVADRLKSQGPIDGIYVLPSFRSLERFTNLEIKPEHLLQGAKDPFLLTQILANLGAEVGADVVIVDLRSGMSELAAGLILDPRVHRIFVTTLSGQAISGTEKTLQLVGNRAPSRKDEDPLPALIIAQVPPEPLGSTLVKDVEIQLLEAARLLLGEAEEVESRQFVVTTPFAESLLALPSSWEETVVRLQKAGIVEAVRSLVERLPGKEENPEIPGEAIQNSSLAAQREKLRDLAKQMVYAETTETEDFFATIILKRLAADFSRRMPIAVIVGAKGSGKTYTFRQIVRRENWQVFARDAQAKEVQLEAPICPILESNNLSNAAKQKVQEVRRKTAAALGFGQIQDSSNIRDYIRESCRENLHVGEWRDRWLYIMAWGAGFPVTEISATENRDRHIGRALIQHLLDQKKQLIFAIDGLEDLFQDFATNEKEQIALRALLQEVPEWLGQQPGIPLGILIFVRRDIVLAAVRQNAAQMMALYDNYALKWNREETLRLVAWITNLAGAIPAKIQVESLAGMGETELTEALIPLWGKRLGSEHFKAVFSARYVLTVLSDYKGQIQARDLVRLLHIAAKNSVTDSRWHDRILTPTAIKESLKECSQEKIQEIEQENISLKIIFTKLRSLPEENRQIPFTQETINLSLEEIKTLEDNGVVIREKDEYYITEIFRLGLGFSFTNAGRLKVITLARRAGQKS</sequence>
<dbReference type="AlphaFoldDB" id="A0A7C3ZHB2"/>
<evidence type="ECO:0000259" key="3">
    <source>
        <dbReference type="Pfam" id="PF13614"/>
    </source>
</evidence>
<organism evidence="4">
    <name type="scientific">Planktothricoides sp. SpSt-374</name>
    <dbReference type="NCBI Taxonomy" id="2282167"/>
    <lineage>
        <taxon>Bacteria</taxon>
        <taxon>Bacillati</taxon>
        <taxon>Cyanobacteriota</taxon>
        <taxon>Cyanophyceae</taxon>
        <taxon>Oscillatoriophycideae</taxon>
        <taxon>Oscillatoriales</taxon>
        <taxon>Oscillatoriaceae</taxon>
        <taxon>Planktothricoides</taxon>
    </lineage>
</organism>
<dbReference type="Gene3D" id="3.40.50.300">
    <property type="entry name" value="P-loop containing nucleotide triphosphate hydrolases"/>
    <property type="match status" value="1"/>
</dbReference>
<keyword evidence="1" id="KW-0547">Nucleotide-binding</keyword>
<dbReference type="InterPro" id="IPR025669">
    <property type="entry name" value="AAA_dom"/>
</dbReference>
<feature type="domain" description="AAA" evidence="3">
    <location>
        <begin position="135"/>
        <end position="173"/>
    </location>
</feature>
<gene>
    <name evidence="4" type="ORF">ENR15_00300</name>
</gene>
<dbReference type="GO" id="GO:0016887">
    <property type="term" value="F:ATP hydrolysis activity"/>
    <property type="evidence" value="ECO:0007669"/>
    <property type="project" value="TreeGrafter"/>
</dbReference>
<evidence type="ECO:0000313" key="4">
    <source>
        <dbReference type="EMBL" id="HGF99142.1"/>
    </source>
</evidence>
<dbReference type="GO" id="GO:0005524">
    <property type="term" value="F:ATP binding"/>
    <property type="evidence" value="ECO:0007669"/>
    <property type="project" value="UniProtKB-KW"/>
</dbReference>
<dbReference type="EMBL" id="DSPX01000002">
    <property type="protein sequence ID" value="HGF99142.1"/>
    <property type="molecule type" value="Genomic_DNA"/>
</dbReference>
<dbReference type="InterPro" id="IPR050625">
    <property type="entry name" value="ParA/MinD_ATPase"/>
</dbReference>
<keyword evidence="2" id="KW-0067">ATP-binding</keyword>
<dbReference type="PANTHER" id="PTHR43384">
    <property type="entry name" value="SEPTUM SITE-DETERMINING PROTEIN MIND HOMOLOG, CHLOROPLASTIC-RELATED"/>
    <property type="match status" value="1"/>
</dbReference>
<comment type="caution">
    <text evidence="4">The sequence shown here is derived from an EMBL/GenBank/DDBJ whole genome shotgun (WGS) entry which is preliminary data.</text>
</comment>
<dbReference type="GO" id="GO:0009898">
    <property type="term" value="C:cytoplasmic side of plasma membrane"/>
    <property type="evidence" value="ECO:0007669"/>
    <property type="project" value="TreeGrafter"/>
</dbReference>
<dbReference type="PANTHER" id="PTHR43384:SF6">
    <property type="entry name" value="SEPTUM SITE-DETERMINING PROTEIN MIND HOMOLOG, CHLOROPLASTIC"/>
    <property type="match status" value="1"/>
</dbReference>
<dbReference type="SUPFAM" id="SSF52540">
    <property type="entry name" value="P-loop containing nucleoside triphosphate hydrolases"/>
    <property type="match status" value="2"/>
</dbReference>
<evidence type="ECO:0000256" key="1">
    <source>
        <dbReference type="ARBA" id="ARBA00022741"/>
    </source>
</evidence>
<dbReference type="GO" id="GO:0051782">
    <property type="term" value="P:negative regulation of cell division"/>
    <property type="evidence" value="ECO:0007669"/>
    <property type="project" value="TreeGrafter"/>
</dbReference>
<dbReference type="InterPro" id="IPR027417">
    <property type="entry name" value="P-loop_NTPase"/>
</dbReference>
<dbReference type="GO" id="GO:0005829">
    <property type="term" value="C:cytosol"/>
    <property type="evidence" value="ECO:0007669"/>
    <property type="project" value="TreeGrafter"/>
</dbReference>
<name>A0A7C3ZHB2_9CYAN</name>